<dbReference type="AlphaFoldDB" id="A0AAD5UR67"/>
<gene>
    <name evidence="1" type="ORF">NLI96_g13053</name>
</gene>
<sequence length="210" mass="24488">MLLHHKHPNVTTHEVRLLSLKEAKTLTVVGSALPRYDGDDLNEYCKVMLVFFNPRGWRTGLELKANHEEWSEAFERTNFSQKAREVMRNMHALYKCRDEHHDLAAQRRQKSDAVFPASLTSDPIDRLDEDAYVQRQLRGHEEFAVHTINELSQSASELSSKMRNVFDQMKDMRNLLTLIPDTRDCLLHVPALNDDSFAFPRLDRSSWKKL</sequence>
<comment type="caution">
    <text evidence="1">The sequence shown here is derived from an EMBL/GenBank/DDBJ whole genome shotgun (WGS) entry which is preliminary data.</text>
</comment>
<evidence type="ECO:0000313" key="1">
    <source>
        <dbReference type="EMBL" id="KAJ3473314.1"/>
    </source>
</evidence>
<dbReference type="EMBL" id="JANAWD010001453">
    <property type="protein sequence ID" value="KAJ3473314.1"/>
    <property type="molecule type" value="Genomic_DNA"/>
</dbReference>
<accession>A0AAD5UR67</accession>
<name>A0AAD5UR67_9APHY</name>
<reference evidence="1" key="1">
    <citation type="submission" date="2022-07" db="EMBL/GenBank/DDBJ databases">
        <title>Genome Sequence of Physisporinus lineatus.</title>
        <authorList>
            <person name="Buettner E."/>
        </authorList>
    </citation>
    <scope>NUCLEOTIDE SEQUENCE</scope>
    <source>
        <strain evidence="1">VT162</strain>
    </source>
</reference>
<proteinExistence type="predicted"/>
<protein>
    <submittedName>
        <fullName evidence="1">Uncharacterized protein</fullName>
    </submittedName>
</protein>
<evidence type="ECO:0000313" key="2">
    <source>
        <dbReference type="Proteomes" id="UP001212997"/>
    </source>
</evidence>
<keyword evidence="2" id="KW-1185">Reference proteome</keyword>
<organism evidence="1 2">
    <name type="scientific">Meripilus lineatus</name>
    <dbReference type="NCBI Taxonomy" id="2056292"/>
    <lineage>
        <taxon>Eukaryota</taxon>
        <taxon>Fungi</taxon>
        <taxon>Dikarya</taxon>
        <taxon>Basidiomycota</taxon>
        <taxon>Agaricomycotina</taxon>
        <taxon>Agaricomycetes</taxon>
        <taxon>Polyporales</taxon>
        <taxon>Meripilaceae</taxon>
        <taxon>Meripilus</taxon>
    </lineage>
</organism>
<dbReference type="Proteomes" id="UP001212997">
    <property type="component" value="Unassembled WGS sequence"/>
</dbReference>